<dbReference type="Pfam" id="PF07980">
    <property type="entry name" value="SusD_RagB"/>
    <property type="match status" value="1"/>
</dbReference>
<keyword evidence="6" id="KW-0449">Lipoprotein</keyword>
<evidence type="ECO:0000256" key="1">
    <source>
        <dbReference type="ARBA" id="ARBA00004442"/>
    </source>
</evidence>
<name>A0A3B0TYT6_9ZZZZ</name>
<reference evidence="6" key="1">
    <citation type="submission" date="2018-06" db="EMBL/GenBank/DDBJ databases">
        <authorList>
            <person name="Zhirakovskaya E."/>
        </authorList>
    </citation>
    <scope>NUCLEOTIDE SEQUENCE</scope>
</reference>
<dbReference type="EMBL" id="UOEP01000160">
    <property type="protein sequence ID" value="VAW21920.1"/>
    <property type="molecule type" value="Genomic_DNA"/>
</dbReference>
<dbReference type="SUPFAM" id="SSF48452">
    <property type="entry name" value="TPR-like"/>
    <property type="match status" value="1"/>
</dbReference>
<evidence type="ECO:0000256" key="4">
    <source>
        <dbReference type="ARBA" id="ARBA00023237"/>
    </source>
</evidence>
<comment type="subcellular location">
    <subcellularLocation>
        <location evidence="1">Cell outer membrane</location>
    </subcellularLocation>
</comment>
<dbReference type="InterPro" id="IPR011990">
    <property type="entry name" value="TPR-like_helical_dom_sf"/>
</dbReference>
<evidence type="ECO:0000313" key="6">
    <source>
        <dbReference type="EMBL" id="VAW21920.1"/>
    </source>
</evidence>
<keyword evidence="4" id="KW-0998">Cell outer membrane</keyword>
<evidence type="ECO:0000256" key="2">
    <source>
        <dbReference type="ARBA" id="ARBA00022729"/>
    </source>
</evidence>
<dbReference type="Gene3D" id="1.25.40.390">
    <property type="match status" value="1"/>
</dbReference>
<organism evidence="6">
    <name type="scientific">hydrothermal vent metagenome</name>
    <dbReference type="NCBI Taxonomy" id="652676"/>
    <lineage>
        <taxon>unclassified sequences</taxon>
        <taxon>metagenomes</taxon>
        <taxon>ecological metagenomes</taxon>
    </lineage>
</organism>
<proteinExistence type="predicted"/>
<evidence type="ECO:0000256" key="3">
    <source>
        <dbReference type="ARBA" id="ARBA00023136"/>
    </source>
</evidence>
<protein>
    <submittedName>
        <fullName evidence="6">Cell surface glycan-binding lipoprotein, utilization system for glycans and polysaccharides (PUL), SusD family</fullName>
    </submittedName>
</protein>
<dbReference type="AlphaFoldDB" id="A0A3B0TYT6"/>
<accession>A0A3B0TYT6</accession>
<feature type="domain" description="RagB/SusD" evidence="5">
    <location>
        <begin position="9"/>
        <end position="258"/>
    </location>
</feature>
<gene>
    <name evidence="6" type="ORF">MNBD_BACTEROID01-1054</name>
</gene>
<keyword evidence="2" id="KW-0732">Signal</keyword>
<keyword evidence="3" id="KW-0472">Membrane</keyword>
<evidence type="ECO:0000259" key="5">
    <source>
        <dbReference type="Pfam" id="PF07980"/>
    </source>
</evidence>
<dbReference type="GO" id="GO:0009279">
    <property type="term" value="C:cell outer membrane"/>
    <property type="evidence" value="ECO:0007669"/>
    <property type="project" value="UniProtKB-SubCell"/>
</dbReference>
<feature type="non-terminal residue" evidence="6">
    <location>
        <position position="1"/>
    </location>
</feature>
<dbReference type="InterPro" id="IPR012944">
    <property type="entry name" value="SusD_RagB_dom"/>
</dbReference>
<sequence length="258" mass="29967">FTEAFENNKESVFEIQFSREVGGTDLGWVWVNANKSQTTAKAITYAPTPFGWGDAAPTRWIFNKFLEEKTIDGNDDPRLRATIQYNYEGCVLYGRSFQEVYANNLNKLGVKKYCNDQSGRPDEKDWRSGINERVMRYADILMMYAECQNELGNQAECAKYIQIVRDRANLPDREAEFAAYSQSQMRELISDERALEFALEGHRFDDLLRWGWMTDAAKLQILREHDSEFNSYVAGREYFSIPQHEIETNPKLVQNPGY</sequence>